<dbReference type="STRING" id="394193.SAMN04489732_11561"/>
<dbReference type="PROSITE" id="PS50977">
    <property type="entry name" value="HTH_TETR_2"/>
    <property type="match status" value="1"/>
</dbReference>
<dbReference type="GO" id="GO:0000976">
    <property type="term" value="F:transcription cis-regulatory region binding"/>
    <property type="evidence" value="ECO:0007669"/>
    <property type="project" value="TreeGrafter"/>
</dbReference>
<name>A0A1H8YFU5_9PSEU</name>
<dbReference type="GO" id="GO:0003700">
    <property type="term" value="F:DNA-binding transcription factor activity"/>
    <property type="evidence" value="ECO:0007669"/>
    <property type="project" value="TreeGrafter"/>
</dbReference>
<dbReference type="OrthoDB" id="3784817at2"/>
<evidence type="ECO:0000259" key="5">
    <source>
        <dbReference type="PROSITE" id="PS50977"/>
    </source>
</evidence>
<evidence type="ECO:0000256" key="4">
    <source>
        <dbReference type="PROSITE-ProRule" id="PRU00335"/>
    </source>
</evidence>
<dbReference type="Gene3D" id="1.10.357.10">
    <property type="entry name" value="Tetracycline Repressor, domain 2"/>
    <property type="match status" value="1"/>
</dbReference>
<dbReference type="InterPro" id="IPR050109">
    <property type="entry name" value="HTH-type_TetR-like_transc_reg"/>
</dbReference>
<feature type="domain" description="HTH tetR-type" evidence="5">
    <location>
        <begin position="1"/>
        <end position="61"/>
    </location>
</feature>
<evidence type="ECO:0000313" key="7">
    <source>
        <dbReference type="Proteomes" id="UP000198582"/>
    </source>
</evidence>
<evidence type="ECO:0000256" key="3">
    <source>
        <dbReference type="ARBA" id="ARBA00023163"/>
    </source>
</evidence>
<dbReference type="InterPro" id="IPR001647">
    <property type="entry name" value="HTH_TetR"/>
</dbReference>
<keyword evidence="2 4" id="KW-0238">DNA-binding</keyword>
<dbReference type="Pfam" id="PF13305">
    <property type="entry name" value="TetR_C_33"/>
    <property type="match status" value="1"/>
</dbReference>
<accession>A0A1H8YFU5</accession>
<keyword evidence="7" id="KW-1185">Reference proteome</keyword>
<dbReference type="SUPFAM" id="SSF46689">
    <property type="entry name" value="Homeodomain-like"/>
    <property type="match status" value="1"/>
</dbReference>
<dbReference type="InterPro" id="IPR009057">
    <property type="entry name" value="Homeodomain-like_sf"/>
</dbReference>
<dbReference type="EMBL" id="FOEF01000015">
    <property type="protein sequence ID" value="SEP50901.1"/>
    <property type="molecule type" value="Genomic_DNA"/>
</dbReference>
<sequence>MDVRSQMLEAAEKLLDASPDRDISTRAVCEAVGVGAPMLYRLFGDKNGLLSAVVDHGFDRYLATKRAAEPSSDPVADLKTGWDTHVAFAKAHPAVYRLMYSPSFADVPSTAQEALRLLREVLVRCAAAGRLRIDPDVAAQRIMAANIGVALSLVSQPETHTDPDLSTRVRDAVHDSLLVPAGKKPAKRADAPLPGAALQLAAVLRTEPTSLGEQETQLLLKWLDSLAVPSGKRSH</sequence>
<protein>
    <submittedName>
        <fullName evidence="6">DNA-binding transcriptional regulator, AcrR family</fullName>
    </submittedName>
</protein>
<proteinExistence type="predicted"/>
<dbReference type="Proteomes" id="UP000198582">
    <property type="component" value="Unassembled WGS sequence"/>
</dbReference>
<dbReference type="Pfam" id="PF00440">
    <property type="entry name" value="TetR_N"/>
    <property type="match status" value="1"/>
</dbReference>
<gene>
    <name evidence="6" type="ORF">SAMN04489732_11561</name>
</gene>
<organism evidence="6 7">
    <name type="scientific">Amycolatopsis saalfeldensis</name>
    <dbReference type="NCBI Taxonomy" id="394193"/>
    <lineage>
        <taxon>Bacteria</taxon>
        <taxon>Bacillati</taxon>
        <taxon>Actinomycetota</taxon>
        <taxon>Actinomycetes</taxon>
        <taxon>Pseudonocardiales</taxon>
        <taxon>Pseudonocardiaceae</taxon>
        <taxon>Amycolatopsis</taxon>
    </lineage>
</organism>
<reference evidence="6 7" key="1">
    <citation type="submission" date="2016-10" db="EMBL/GenBank/DDBJ databases">
        <authorList>
            <person name="de Groot N.N."/>
        </authorList>
    </citation>
    <scope>NUCLEOTIDE SEQUENCE [LARGE SCALE GENOMIC DNA]</scope>
    <source>
        <strain evidence="6 7">DSM 44993</strain>
    </source>
</reference>
<keyword evidence="1" id="KW-0805">Transcription regulation</keyword>
<dbReference type="InterPro" id="IPR025996">
    <property type="entry name" value="MT1864/Rv1816-like_C"/>
</dbReference>
<dbReference type="PANTHER" id="PTHR30055:SF220">
    <property type="entry name" value="TETR-FAMILY REGULATORY PROTEIN"/>
    <property type="match status" value="1"/>
</dbReference>
<evidence type="ECO:0000313" key="6">
    <source>
        <dbReference type="EMBL" id="SEP50901.1"/>
    </source>
</evidence>
<dbReference type="SUPFAM" id="SSF48498">
    <property type="entry name" value="Tetracyclin repressor-like, C-terminal domain"/>
    <property type="match status" value="1"/>
</dbReference>
<evidence type="ECO:0000256" key="2">
    <source>
        <dbReference type="ARBA" id="ARBA00023125"/>
    </source>
</evidence>
<dbReference type="InterPro" id="IPR036271">
    <property type="entry name" value="Tet_transcr_reg_TetR-rel_C_sf"/>
</dbReference>
<feature type="DNA-binding region" description="H-T-H motif" evidence="4">
    <location>
        <begin position="24"/>
        <end position="43"/>
    </location>
</feature>
<evidence type="ECO:0000256" key="1">
    <source>
        <dbReference type="ARBA" id="ARBA00023015"/>
    </source>
</evidence>
<dbReference type="RefSeq" id="WP_091622718.1">
    <property type="nucleotide sequence ID" value="NZ_FOEF01000015.1"/>
</dbReference>
<dbReference type="PANTHER" id="PTHR30055">
    <property type="entry name" value="HTH-TYPE TRANSCRIPTIONAL REGULATOR RUTR"/>
    <property type="match status" value="1"/>
</dbReference>
<dbReference type="AlphaFoldDB" id="A0A1H8YFU5"/>
<keyword evidence="3" id="KW-0804">Transcription</keyword>